<dbReference type="AlphaFoldDB" id="A0A1M5AY00"/>
<evidence type="ECO:0000313" key="2">
    <source>
        <dbReference type="Proteomes" id="UP000184406"/>
    </source>
</evidence>
<gene>
    <name evidence="1" type="ORF">SAMN03080594_103437</name>
</gene>
<name>A0A1M5AY00_9FLAO</name>
<keyword evidence="2" id="KW-1185">Reference proteome</keyword>
<organism evidence="1 2">
    <name type="scientific">Arenibacter palladensis</name>
    <dbReference type="NCBI Taxonomy" id="237373"/>
    <lineage>
        <taxon>Bacteria</taxon>
        <taxon>Pseudomonadati</taxon>
        <taxon>Bacteroidota</taxon>
        <taxon>Flavobacteriia</taxon>
        <taxon>Flavobacteriales</taxon>
        <taxon>Flavobacteriaceae</taxon>
        <taxon>Arenibacter</taxon>
    </lineage>
</organism>
<accession>A0A1M5AY00</accession>
<dbReference type="Proteomes" id="UP000184406">
    <property type="component" value="Unassembled WGS sequence"/>
</dbReference>
<evidence type="ECO:0000313" key="1">
    <source>
        <dbReference type="EMBL" id="SHF35089.1"/>
    </source>
</evidence>
<reference evidence="2" key="1">
    <citation type="submission" date="2016-11" db="EMBL/GenBank/DDBJ databases">
        <authorList>
            <person name="Varghese N."/>
            <person name="Submissions S."/>
        </authorList>
    </citation>
    <scope>NUCLEOTIDE SEQUENCE [LARGE SCALE GENOMIC DNA]</scope>
    <source>
        <strain evidence="2">DSM 17539</strain>
    </source>
</reference>
<protein>
    <submittedName>
        <fullName evidence="1">Uncharacterized protein</fullName>
    </submittedName>
</protein>
<proteinExistence type="predicted"/>
<dbReference type="EMBL" id="FQUX01000003">
    <property type="protein sequence ID" value="SHF35089.1"/>
    <property type="molecule type" value="Genomic_DNA"/>
</dbReference>
<sequence length="373" mass="42071">MPFKIRNIPAVSRVLRGCLPFVLLLCISSCFLSKRTIGYSVDPMFTSNYSKEENRLTSFGDSLFLVKASDGLPVHYFQQYNTGVCFDNKCRPLSISIYWSVTGRYLGFELPKEEFLSKTDHEPFVPEEYEFLNSLLANPDLPFADMEYHELMDQPSDAVESVDAVSGATSAMVSNIVVKGAVYTTYKLWNIVYGPTKDFIAGHTGSILTPQLIEEILMANNQEDKVWVLERFPENIEMTDSLLDIIETLIVQADFHMAYTAAHAIKGSQLRSDGIQNMLFNAYGKSNDPSIKSLIINKLGQAPFLCTEVINSSRNYIEKLNGNELVDMLNLLKKHNVTDKQTVLIVEKLLSNENIFIVNQAQKFLNQAQLSNQ</sequence>